<comment type="similarity">
    <text evidence="1 4">Belongs to the type-B carboxylesterase/lipase family.</text>
</comment>
<reference evidence="7" key="1">
    <citation type="submission" date="2021-06" db="EMBL/GenBank/DDBJ databases">
        <authorList>
            <consortium name="DOE Joint Genome Institute"/>
            <person name="Mondo S.J."/>
            <person name="Amses K.R."/>
            <person name="Simmons D.R."/>
            <person name="Longcore J.E."/>
            <person name="Seto K."/>
            <person name="Alves G.H."/>
            <person name="Bonds A.E."/>
            <person name="Quandt C.A."/>
            <person name="Davis W.J."/>
            <person name="Chang Y."/>
            <person name="Letcher P.M."/>
            <person name="Powell M.J."/>
            <person name="Kuo A."/>
            <person name="Labutti K."/>
            <person name="Pangilinan J."/>
            <person name="Andreopoulos W."/>
            <person name="Tritt A."/>
            <person name="Riley R."/>
            <person name="Hundley H."/>
            <person name="Johnson J."/>
            <person name="Lipzen A."/>
            <person name="Barry K."/>
            <person name="Berbee M.L."/>
            <person name="Buchler N.E."/>
            <person name="Grigoriev I.V."/>
            <person name="Spatafora J.W."/>
            <person name="Stajich J.E."/>
            <person name="James T.Y."/>
        </authorList>
    </citation>
    <scope>NUCLEOTIDE SEQUENCE</scope>
    <source>
        <strain evidence="7">AG</strain>
    </source>
</reference>
<feature type="compositionally biased region" description="Polar residues" evidence="5">
    <location>
        <begin position="102"/>
        <end position="114"/>
    </location>
</feature>
<accession>A0AAD5HHN7</accession>
<dbReference type="PRINTS" id="PR00878">
    <property type="entry name" value="CHOLNESTRASE"/>
</dbReference>
<dbReference type="InterPro" id="IPR000997">
    <property type="entry name" value="Cholinesterase"/>
</dbReference>
<feature type="signal peptide" evidence="4">
    <location>
        <begin position="1"/>
        <end position="19"/>
    </location>
</feature>
<dbReference type="PANTHER" id="PTHR11559">
    <property type="entry name" value="CARBOXYLESTERASE"/>
    <property type="match status" value="1"/>
</dbReference>
<feature type="region of interest" description="Disordered" evidence="5">
    <location>
        <begin position="102"/>
        <end position="121"/>
    </location>
</feature>
<protein>
    <recommendedName>
        <fullName evidence="4">Carboxylic ester hydrolase</fullName>
        <ecNumber evidence="4">3.1.1.-</ecNumber>
    </recommendedName>
</protein>
<dbReference type="SUPFAM" id="SSF53474">
    <property type="entry name" value="alpha/beta-Hydrolases"/>
    <property type="match status" value="1"/>
</dbReference>
<dbReference type="InterPro" id="IPR050309">
    <property type="entry name" value="Type-B_Carboxylest/Lipase"/>
</dbReference>
<evidence type="ECO:0000256" key="5">
    <source>
        <dbReference type="SAM" id="MobiDB-lite"/>
    </source>
</evidence>
<dbReference type="Gene3D" id="3.40.50.1820">
    <property type="entry name" value="alpha/beta hydrolase"/>
    <property type="match status" value="1"/>
</dbReference>
<dbReference type="PROSITE" id="PS00941">
    <property type="entry name" value="CARBOXYLESTERASE_B_2"/>
    <property type="match status" value="1"/>
</dbReference>
<gene>
    <name evidence="7" type="ORF">K450DRAFT_225138</name>
</gene>
<evidence type="ECO:0000259" key="6">
    <source>
        <dbReference type="Pfam" id="PF00135"/>
    </source>
</evidence>
<dbReference type="AlphaFoldDB" id="A0AAD5HHN7"/>
<feature type="active site" description="Charge relay system" evidence="3">
    <location>
        <position position="580"/>
    </location>
</feature>
<dbReference type="EMBL" id="MU620898">
    <property type="protein sequence ID" value="KAI8582856.1"/>
    <property type="molecule type" value="Genomic_DNA"/>
</dbReference>
<keyword evidence="2 4" id="KW-0378">Hydrolase</keyword>
<feature type="domain" description="Carboxylesterase type B" evidence="6">
    <location>
        <begin position="156"/>
        <end position="662"/>
    </location>
</feature>
<dbReference type="InterPro" id="IPR029058">
    <property type="entry name" value="AB_hydrolase_fold"/>
</dbReference>
<evidence type="ECO:0000256" key="4">
    <source>
        <dbReference type="RuleBase" id="RU361235"/>
    </source>
</evidence>
<evidence type="ECO:0000256" key="3">
    <source>
        <dbReference type="PIRSR" id="PIRSR600997-1"/>
    </source>
</evidence>
<evidence type="ECO:0000256" key="1">
    <source>
        <dbReference type="ARBA" id="ARBA00005964"/>
    </source>
</evidence>
<dbReference type="EC" id="3.1.1.-" evidence="4"/>
<evidence type="ECO:0000313" key="7">
    <source>
        <dbReference type="EMBL" id="KAI8582856.1"/>
    </source>
</evidence>
<name>A0AAD5HHN7_UMBRA</name>
<dbReference type="InterPro" id="IPR019826">
    <property type="entry name" value="Carboxylesterase_B_AS"/>
</dbReference>
<feature type="active site" description="Acyl-ester intermediate" evidence="3">
    <location>
        <position position="335"/>
    </location>
</feature>
<feature type="chain" id="PRO_5041766948" description="Carboxylic ester hydrolase" evidence="4">
    <location>
        <begin position="20"/>
        <end position="678"/>
    </location>
</feature>
<reference evidence="7" key="2">
    <citation type="journal article" date="2022" name="Proc. Natl. Acad. Sci. U.S.A.">
        <title>Diploid-dominant life cycles characterize the early evolution of Fungi.</title>
        <authorList>
            <person name="Amses K.R."/>
            <person name="Simmons D.R."/>
            <person name="Longcore J.E."/>
            <person name="Mondo S.J."/>
            <person name="Seto K."/>
            <person name="Jeronimo G.H."/>
            <person name="Bonds A.E."/>
            <person name="Quandt C.A."/>
            <person name="Davis W.J."/>
            <person name="Chang Y."/>
            <person name="Federici B.A."/>
            <person name="Kuo A."/>
            <person name="LaButti K."/>
            <person name="Pangilinan J."/>
            <person name="Andreopoulos W."/>
            <person name="Tritt A."/>
            <person name="Riley R."/>
            <person name="Hundley H."/>
            <person name="Johnson J."/>
            <person name="Lipzen A."/>
            <person name="Barry K."/>
            <person name="Lang B.F."/>
            <person name="Cuomo C.A."/>
            <person name="Buchler N.E."/>
            <person name="Grigoriev I.V."/>
            <person name="Spatafora J.W."/>
            <person name="Stajich J.E."/>
            <person name="James T.Y."/>
        </authorList>
    </citation>
    <scope>NUCLEOTIDE SEQUENCE</scope>
    <source>
        <strain evidence="7">AG</strain>
    </source>
</reference>
<evidence type="ECO:0000313" key="8">
    <source>
        <dbReference type="Proteomes" id="UP001206595"/>
    </source>
</evidence>
<feature type="active site" description="Charge relay system" evidence="3">
    <location>
        <position position="463"/>
    </location>
</feature>
<dbReference type="InterPro" id="IPR002018">
    <property type="entry name" value="CarbesteraseB"/>
</dbReference>
<sequence length="678" mass="74134">MRIGTSIAIVASALAVAHAAQAPSIYSLGGLDIVVDNQLDPSHPPHSLIASHKPKTYDQAKAICAALSESLADLSTASNLNLASTKLPADSTFWIAGTSSGKSDCPSFRTSSRSGKSKSHLGKSACESKQYALCTNSAGRTTTAGENGSHYQIRTNTNDGPIIGFRDNLTWKFLGIPYAKPPVDDLRFAAPQPPKKWTEPLQATNFTNICVQADGTGSEDCLYLNVYTPSVDKCSKRKSLLPVMYWVHGGGYTGGSAMTTLYDGSNIASRGDVVVVSINYRLNIFGFAEDTTHYDRSELPGNLALRDQIAGLQWVKENVARFGGNPDSVTIFGESAGGSSIRSLVQSPKATGLFHKAISESDPWDLGWQTPADAGNLTQTVWQGVQCTDLACARKASVADLTSSFNKAVTLVSNVNHPQGEFNFVEPVKPSIDGEYIPHDWHTSVKKGEFNKVPFLITTNHDEAGAFITDDLPNPVPAASDSPTLDQTWAYLLSTVIHFGVERTTAIIQSGLYPYYSATQPDIIRDQLNALITDFFWNCPLRLFVEQMAGHGVKVYRGRFDHVLQETNAPTSYCYNKECHGSELTTVFGALNIYGIPVSAEDLKFTQNIVDTWTHFARYGNPNTHNQLYWPAATASKSNVYVFNTTNTLLTDGFNNDKCDFFQKNDMYDFDIFDKNYK</sequence>
<comment type="caution">
    <text evidence="7">The sequence shown here is derived from an EMBL/GenBank/DDBJ whole genome shotgun (WGS) entry which is preliminary data.</text>
</comment>
<evidence type="ECO:0000256" key="2">
    <source>
        <dbReference type="ARBA" id="ARBA00022801"/>
    </source>
</evidence>
<dbReference type="InterPro" id="IPR019819">
    <property type="entry name" value="Carboxylesterase_B_CS"/>
</dbReference>
<proteinExistence type="inferred from homology"/>
<organism evidence="7 8">
    <name type="scientific">Umbelopsis ramanniana AG</name>
    <dbReference type="NCBI Taxonomy" id="1314678"/>
    <lineage>
        <taxon>Eukaryota</taxon>
        <taxon>Fungi</taxon>
        <taxon>Fungi incertae sedis</taxon>
        <taxon>Mucoromycota</taxon>
        <taxon>Mucoromycotina</taxon>
        <taxon>Umbelopsidomycetes</taxon>
        <taxon>Umbelopsidales</taxon>
        <taxon>Umbelopsidaceae</taxon>
        <taxon>Umbelopsis</taxon>
    </lineage>
</organism>
<dbReference type="GO" id="GO:0004104">
    <property type="term" value="F:cholinesterase activity"/>
    <property type="evidence" value="ECO:0007669"/>
    <property type="project" value="InterPro"/>
</dbReference>
<keyword evidence="4" id="KW-0732">Signal</keyword>
<dbReference type="PROSITE" id="PS00122">
    <property type="entry name" value="CARBOXYLESTERASE_B_1"/>
    <property type="match status" value="1"/>
</dbReference>
<dbReference type="GeneID" id="75911676"/>
<dbReference type="Proteomes" id="UP001206595">
    <property type="component" value="Unassembled WGS sequence"/>
</dbReference>
<dbReference type="RefSeq" id="XP_051447860.1">
    <property type="nucleotide sequence ID" value="XM_051586328.1"/>
</dbReference>
<dbReference type="Pfam" id="PF00135">
    <property type="entry name" value="COesterase"/>
    <property type="match status" value="1"/>
</dbReference>
<keyword evidence="8" id="KW-1185">Reference proteome</keyword>